<keyword evidence="1" id="KW-1133">Transmembrane helix</keyword>
<name>A0A1X0QDJ8_9MICR</name>
<gene>
    <name evidence="2" type="ORF">HERIO_388</name>
</gene>
<accession>A0A1X0QDJ8</accession>
<comment type="caution">
    <text evidence="2">The sequence shown here is derived from an EMBL/GenBank/DDBJ whole genome shotgun (WGS) entry which is preliminary data.</text>
</comment>
<feature type="transmembrane region" description="Helical" evidence="1">
    <location>
        <begin position="144"/>
        <end position="161"/>
    </location>
</feature>
<keyword evidence="1" id="KW-0812">Transmembrane</keyword>
<dbReference type="VEuPathDB" id="MicrosporidiaDB:A0H76_365"/>
<evidence type="ECO:0000256" key="1">
    <source>
        <dbReference type="SAM" id="Phobius"/>
    </source>
</evidence>
<feature type="transmembrane region" description="Helical" evidence="1">
    <location>
        <begin position="39"/>
        <end position="58"/>
    </location>
</feature>
<evidence type="ECO:0000313" key="3">
    <source>
        <dbReference type="Proteomes" id="UP000192356"/>
    </source>
</evidence>
<reference evidence="2 3" key="1">
    <citation type="journal article" date="2017" name="Environ. Microbiol.">
        <title>Decay of the glycolytic pathway and adaptation to intranuclear parasitism within Enterocytozoonidae microsporidia.</title>
        <authorList>
            <person name="Wiredu Boakye D."/>
            <person name="Jaroenlak P."/>
            <person name="Prachumwat A."/>
            <person name="Williams T.A."/>
            <person name="Bateman K.S."/>
            <person name="Itsathitphaisarn O."/>
            <person name="Sritunyalucksana K."/>
            <person name="Paszkiewicz K.H."/>
            <person name="Moore K.A."/>
            <person name="Stentiford G.D."/>
            <person name="Williams B.A."/>
        </authorList>
    </citation>
    <scope>NUCLEOTIDE SEQUENCE [LARGE SCALE GENOMIC DNA]</scope>
    <source>
        <strain evidence="2 3">GB1</strain>
    </source>
</reference>
<sequence length="292" mass="35629">MILYHPIKGRVMLQFILYSLPYFSTLLEITSIIVNFKNILIILAGGVFIQIIDLIEINMKSRLKYLIAIFTYVVYSLYSYNIYLNGDYSDYEYLDYLYYFMIGVSYMQIYTTRFLNTRKFDLFIHYIELVGFFLNECFKNTNFMYIRCLLSFIMILSFFPAEIPYMESKNSYELLKFYVKDDVIRAKEIKVVDTEYQFDIENLKKIDFYDFNIWLFLILITENRLYYLLFSVFSMFYDFEIDLIGFVILYLKSIDYNWEYLIILYPSYVNNNPLSRLLINFILLWIYKYLKF</sequence>
<dbReference type="VEuPathDB" id="MicrosporidiaDB:HERIO_388"/>
<protein>
    <submittedName>
        <fullName evidence="2">Uncharacterized protein</fullName>
    </submittedName>
</protein>
<proteinExistence type="predicted"/>
<keyword evidence="1" id="KW-0472">Membrane</keyword>
<evidence type="ECO:0000313" key="2">
    <source>
        <dbReference type="EMBL" id="ORD97755.1"/>
    </source>
</evidence>
<dbReference type="Proteomes" id="UP000192356">
    <property type="component" value="Unassembled WGS sequence"/>
</dbReference>
<feature type="transmembrane region" description="Helical" evidence="1">
    <location>
        <begin position="96"/>
        <end position="115"/>
    </location>
</feature>
<keyword evidence="3" id="KW-1185">Reference proteome</keyword>
<organism evidence="2 3">
    <name type="scientific">Hepatospora eriocheir</name>
    <dbReference type="NCBI Taxonomy" id="1081669"/>
    <lineage>
        <taxon>Eukaryota</taxon>
        <taxon>Fungi</taxon>
        <taxon>Fungi incertae sedis</taxon>
        <taxon>Microsporidia</taxon>
        <taxon>Hepatosporidae</taxon>
        <taxon>Hepatospora</taxon>
    </lineage>
</organism>
<feature type="transmembrane region" description="Helical" evidence="1">
    <location>
        <begin position="12"/>
        <end position="33"/>
    </location>
</feature>
<dbReference type="EMBL" id="LVKB01000011">
    <property type="protein sequence ID" value="ORD97755.1"/>
    <property type="molecule type" value="Genomic_DNA"/>
</dbReference>
<dbReference type="AlphaFoldDB" id="A0A1X0QDJ8"/>
<feature type="transmembrane region" description="Helical" evidence="1">
    <location>
        <begin position="65"/>
        <end position="84"/>
    </location>
</feature>